<evidence type="ECO:0000259" key="7">
    <source>
        <dbReference type="Pfam" id="PF20946"/>
    </source>
</evidence>
<evidence type="ECO:0000256" key="4">
    <source>
        <dbReference type="ARBA" id="ARBA00023242"/>
    </source>
</evidence>
<feature type="region of interest" description="Disordered" evidence="5">
    <location>
        <begin position="340"/>
        <end position="385"/>
    </location>
</feature>
<dbReference type="GO" id="GO:0000278">
    <property type="term" value="P:mitotic cell cycle"/>
    <property type="evidence" value="ECO:0007669"/>
    <property type="project" value="TreeGrafter"/>
</dbReference>
<dbReference type="Proteomes" id="UP000292447">
    <property type="component" value="Chromosome I"/>
</dbReference>
<dbReference type="PANTHER" id="PTHR19932:SF10">
    <property type="entry name" value="WD REPEAT AND HMG-BOX DNA-BINDING PROTEIN 1"/>
    <property type="match status" value="1"/>
</dbReference>
<evidence type="ECO:0000256" key="2">
    <source>
        <dbReference type="ARBA" id="ARBA00022574"/>
    </source>
</evidence>
<evidence type="ECO:0000313" key="9">
    <source>
        <dbReference type="Proteomes" id="UP000292447"/>
    </source>
</evidence>
<dbReference type="PANTHER" id="PTHR19932">
    <property type="entry name" value="WD REPEAT AND HMG-BOX DNA BINDING PROTEIN"/>
    <property type="match status" value="1"/>
</dbReference>
<comment type="subcellular location">
    <subcellularLocation>
        <location evidence="1">Nucleus</location>
    </subcellularLocation>
</comment>
<feature type="region of interest" description="Disordered" evidence="5">
    <location>
        <begin position="750"/>
        <end position="774"/>
    </location>
</feature>
<feature type="compositionally biased region" description="Basic and acidic residues" evidence="5">
    <location>
        <begin position="348"/>
        <end position="367"/>
    </location>
</feature>
<keyword evidence="2" id="KW-0853">WD repeat</keyword>
<dbReference type="EMBL" id="CP034456">
    <property type="protein sequence ID" value="QBM86602.1"/>
    <property type="molecule type" value="Genomic_DNA"/>
</dbReference>
<feature type="domain" description="WDHD1/CFT4 second beta-propeller" evidence="6">
    <location>
        <begin position="420"/>
        <end position="735"/>
    </location>
</feature>
<dbReference type="Pfam" id="PF20946">
    <property type="entry name" value="Ctf4_C"/>
    <property type="match status" value="1"/>
</dbReference>
<feature type="domain" description="WDHD1/CFT4 helical bundle" evidence="7">
    <location>
        <begin position="776"/>
        <end position="873"/>
    </location>
</feature>
<feature type="compositionally biased region" description="Basic and acidic residues" evidence="5">
    <location>
        <begin position="764"/>
        <end position="773"/>
    </location>
</feature>
<name>A0A4P6XH16_9ASCO</name>
<dbReference type="InterPro" id="IPR022100">
    <property type="entry name" value="WDHD1/CFT4_beta-prop_2nd"/>
</dbReference>
<dbReference type="GO" id="GO:0003682">
    <property type="term" value="F:chromatin binding"/>
    <property type="evidence" value="ECO:0007669"/>
    <property type="project" value="TreeGrafter"/>
</dbReference>
<dbReference type="SUPFAM" id="SSF50978">
    <property type="entry name" value="WD40 repeat-like"/>
    <property type="match status" value="1"/>
</dbReference>
<keyword evidence="3" id="KW-0677">Repeat</keyword>
<gene>
    <name evidence="8" type="primary">MPUL0A12470</name>
    <name evidence="8" type="ORF">METSCH_A12470</name>
</gene>
<organism evidence="8 9">
    <name type="scientific">Metschnikowia aff. pulcherrima</name>
    <dbReference type="NCBI Taxonomy" id="2163413"/>
    <lineage>
        <taxon>Eukaryota</taxon>
        <taxon>Fungi</taxon>
        <taxon>Dikarya</taxon>
        <taxon>Ascomycota</taxon>
        <taxon>Saccharomycotina</taxon>
        <taxon>Pichiomycetes</taxon>
        <taxon>Metschnikowiaceae</taxon>
        <taxon>Metschnikowia</taxon>
    </lineage>
</organism>
<sequence length="883" mass="99406">MLKEIPAFIDGNTFVHYDQGLNRLYVGNAEGVLKVFNPDEPDSEPVPLDIPEFLTSLKSFGNKVALTNTEGRLVIFDLGDEITGDEDFSEIYKSSFPLRDVEIINEGNRIIFGGDNNNIMIADLSQENKVDEFPLADKLVNISYNSLGELVALTLANGEVHIYSVFNEKPELVESIKGVTPPKANTSLAEVHFLGSNAHELPCTCSIWSSNGEHIFVPTMSGSVKAFNRSEWSLDMETPQNSEMLVATTISPNNKHVALLHKNGMIKIHDLETFLLIRTLDNYQPAILSINLAWARKTLYVGATSGSFYSFDISLDDETEAASEIAPAISEVDKLFLEEASDSETEDPEAHPEVSRKRDALDDSRMIDEDDDDEQEEDPYRYHNKKVDDILENRRKKARFLSPDTVAAATRESLVYDIIPYSPGSTPWFQSAASGSSSTKRRYLFMNSIGYAWSVKNSSDDSSDIQKSMTISFFDRSMNKDYHFLDYYDYDLCSMNERGILLGCSGHRNELSAHKGRVFYRHHVNTSDSWERQIPLLQEEHITSICITSSSAETSGDSIIVVGTSHGYLRFFNLYGLCINIMKVSPVISLVSSALNTVFCIHQSGKDNYSYSIINVPEEYKFYQQECNLPIKASRGPLIKGLFFNDHSDPCLVAGHDDTLVVLSHWREPGNARWVPLLNCTDAISDFGLSESKKNWKCWPLGLQGDRSVCLILKNNDIYPGFPLPLPIELDLRLPTKCFRSLLKDGKEAAEEDEDEFATDDNETEKKLQKVKEEDPEEEYLRVTTLGRLLASSLSDLGEEEEHMETLKSYSLIFDKSLLKLFNSACQESRLNKAFSVAKLIKNDKALLAASKIAERHNFANLMAKITKLREDLLDMSEDEEDE</sequence>
<keyword evidence="4" id="KW-0539">Nucleus</keyword>
<dbReference type="Gene3D" id="2.130.10.10">
    <property type="entry name" value="YVTN repeat-like/Quinoprotein amine dehydrogenase"/>
    <property type="match status" value="1"/>
</dbReference>
<evidence type="ECO:0000259" key="6">
    <source>
        <dbReference type="Pfam" id="PF12341"/>
    </source>
</evidence>
<protein>
    <submittedName>
        <fullName evidence="8">Chromosome transmission fidelity protein 4</fullName>
    </submittedName>
</protein>
<dbReference type="STRING" id="2163413.A0A4P6XH16"/>
<evidence type="ECO:0000256" key="3">
    <source>
        <dbReference type="ARBA" id="ARBA00022737"/>
    </source>
</evidence>
<evidence type="ECO:0000256" key="1">
    <source>
        <dbReference type="ARBA" id="ARBA00004123"/>
    </source>
</evidence>
<evidence type="ECO:0000256" key="5">
    <source>
        <dbReference type="SAM" id="MobiDB-lite"/>
    </source>
</evidence>
<accession>A0A4P6XH16</accession>
<feature type="compositionally biased region" description="Acidic residues" evidence="5">
    <location>
        <begin position="750"/>
        <end position="763"/>
    </location>
</feature>
<dbReference type="GO" id="GO:0006281">
    <property type="term" value="P:DNA repair"/>
    <property type="evidence" value="ECO:0007669"/>
    <property type="project" value="TreeGrafter"/>
</dbReference>
<evidence type="ECO:0000313" key="8">
    <source>
        <dbReference type="EMBL" id="QBM86602.1"/>
    </source>
</evidence>
<dbReference type="InterPro" id="IPR015943">
    <property type="entry name" value="WD40/YVTN_repeat-like_dom_sf"/>
</dbReference>
<proteinExistence type="predicted"/>
<dbReference type="GO" id="GO:0043596">
    <property type="term" value="C:nuclear replication fork"/>
    <property type="evidence" value="ECO:0007669"/>
    <property type="project" value="TreeGrafter"/>
</dbReference>
<dbReference type="AlphaFoldDB" id="A0A4P6XH16"/>
<dbReference type="InterPro" id="IPR048591">
    <property type="entry name" value="WDHD1/CFT4_hel"/>
</dbReference>
<dbReference type="InterPro" id="IPR036322">
    <property type="entry name" value="WD40_repeat_dom_sf"/>
</dbReference>
<dbReference type="Pfam" id="PF12341">
    <property type="entry name" value="Mcl1_mid"/>
    <property type="match status" value="1"/>
</dbReference>
<dbReference type="GO" id="GO:0006261">
    <property type="term" value="P:DNA-templated DNA replication"/>
    <property type="evidence" value="ECO:0007669"/>
    <property type="project" value="TreeGrafter"/>
</dbReference>
<reference evidence="9" key="1">
    <citation type="submission" date="2019-03" db="EMBL/GenBank/DDBJ databases">
        <title>Snf2 controls pulcherriminic acid biosynthesis and connects pigmentation and antifungal activity of the yeast Metschnikowia pulcherrima.</title>
        <authorList>
            <person name="Gore-Lloyd D."/>
            <person name="Sumann I."/>
            <person name="Brachmann A.O."/>
            <person name="Schneeberger K."/>
            <person name="Ortiz-Merino R.A."/>
            <person name="Moreno-Beltran M."/>
            <person name="Schlaefli M."/>
            <person name="Kirner P."/>
            <person name="Santos Kron A."/>
            <person name="Wolfe K.H."/>
            <person name="Piel J."/>
            <person name="Ahrens C.H."/>
            <person name="Henk D."/>
            <person name="Freimoser F.M."/>
        </authorList>
    </citation>
    <scope>NUCLEOTIDE SEQUENCE [LARGE SCALE GENOMIC DNA]</scope>
    <source>
        <strain evidence="9">APC 1.2</strain>
    </source>
</reference>
<feature type="compositionally biased region" description="Acidic residues" evidence="5">
    <location>
        <begin position="368"/>
        <end position="377"/>
    </location>
</feature>
<keyword evidence="9" id="KW-1185">Reference proteome</keyword>